<dbReference type="InterPro" id="IPR038870">
    <property type="entry name" value="UBAP1"/>
</dbReference>
<organism evidence="2 3">
    <name type="scientific">Mystacornis crossleyi</name>
    <dbReference type="NCBI Taxonomy" id="98133"/>
    <lineage>
        <taxon>Eukaryota</taxon>
        <taxon>Metazoa</taxon>
        <taxon>Chordata</taxon>
        <taxon>Craniata</taxon>
        <taxon>Vertebrata</taxon>
        <taxon>Euteleostomi</taxon>
        <taxon>Archelosauria</taxon>
        <taxon>Archosauria</taxon>
        <taxon>Dinosauria</taxon>
        <taxon>Saurischia</taxon>
        <taxon>Theropoda</taxon>
        <taxon>Coelurosauria</taxon>
        <taxon>Aves</taxon>
        <taxon>Neognathae</taxon>
        <taxon>Neoaves</taxon>
        <taxon>Telluraves</taxon>
        <taxon>Australaves</taxon>
        <taxon>Passeriformes</taxon>
        <taxon>Sylvioidea</taxon>
        <taxon>Timaliidae</taxon>
        <taxon>Mystacornis</taxon>
    </lineage>
</organism>
<dbReference type="AlphaFoldDB" id="A0A7L2SVM8"/>
<sequence length="281" mass="30631">QHDFSLERKVLYWVEVASQQQTSRHRVTSEVIPTAPPCWLLLVDPTDNYGGRGRDWAVRRSISLSAADSSYGHAKGRAALVSSRPGFYQTRPKTSPGLLEPSPENSVHSPASPDPSKQRRSMVIFNNMKNELEAARRKLAALVHPLNRTATGSRRIPVPWLLPQCPGINRSVNYGPSPDVSEVGTFVPTPPATAAPIPPIKWHKPTVPSLSPYTCLPPASMPGRPLSSHRSQPDSSADLLSALSQEERDLIEPVIALGYPTHKAILTLQKTGRQSLSQVGG</sequence>
<keyword evidence="3" id="KW-1185">Reference proteome</keyword>
<proteinExistence type="predicted"/>
<dbReference type="GO" id="GO:0043162">
    <property type="term" value="P:ubiquitin-dependent protein catabolic process via the multivesicular body sorting pathway"/>
    <property type="evidence" value="ECO:0007669"/>
    <property type="project" value="InterPro"/>
</dbReference>
<dbReference type="GO" id="GO:0043130">
    <property type="term" value="F:ubiquitin binding"/>
    <property type="evidence" value="ECO:0007669"/>
    <property type="project" value="InterPro"/>
</dbReference>
<accession>A0A7L2SVM8</accession>
<evidence type="ECO:0000313" key="3">
    <source>
        <dbReference type="Proteomes" id="UP000537747"/>
    </source>
</evidence>
<dbReference type="GO" id="GO:0000813">
    <property type="term" value="C:ESCRT I complex"/>
    <property type="evidence" value="ECO:0007669"/>
    <property type="project" value="InterPro"/>
</dbReference>
<dbReference type="EMBL" id="VYZQ01245347">
    <property type="protein sequence ID" value="NXS25136.1"/>
    <property type="molecule type" value="Genomic_DNA"/>
</dbReference>
<feature type="non-terminal residue" evidence="2">
    <location>
        <position position="281"/>
    </location>
</feature>
<protein>
    <submittedName>
        <fullName evidence="2">UBA1L protein</fullName>
    </submittedName>
</protein>
<reference evidence="2 3" key="1">
    <citation type="submission" date="2019-09" db="EMBL/GenBank/DDBJ databases">
        <title>Bird 10,000 Genomes (B10K) Project - Family phase.</title>
        <authorList>
            <person name="Zhang G."/>
        </authorList>
    </citation>
    <scope>NUCLEOTIDE SEQUENCE [LARGE SCALE GENOMIC DNA]</scope>
    <source>
        <strain evidence="2">B10K-DU-002-82</strain>
    </source>
</reference>
<feature type="non-terminal residue" evidence="2">
    <location>
        <position position="1"/>
    </location>
</feature>
<evidence type="ECO:0000313" key="2">
    <source>
        <dbReference type="EMBL" id="NXS25136.1"/>
    </source>
</evidence>
<dbReference type="Proteomes" id="UP000537747">
    <property type="component" value="Unassembled WGS sequence"/>
</dbReference>
<dbReference type="PANTHER" id="PTHR15960:SF3">
    <property type="entry name" value="UBIQUITIN-ASSOCIATED PROTEIN 1-LIKE"/>
    <property type="match status" value="1"/>
</dbReference>
<evidence type="ECO:0000256" key="1">
    <source>
        <dbReference type="SAM" id="MobiDB-lite"/>
    </source>
</evidence>
<comment type="caution">
    <text evidence="2">The sequence shown here is derived from an EMBL/GenBank/DDBJ whole genome shotgun (WGS) entry which is preliminary data.</text>
</comment>
<feature type="region of interest" description="Disordered" evidence="1">
    <location>
        <begin position="82"/>
        <end position="119"/>
    </location>
</feature>
<dbReference type="PANTHER" id="PTHR15960">
    <property type="entry name" value="LD44032P"/>
    <property type="match status" value="1"/>
</dbReference>
<dbReference type="OrthoDB" id="2018023at2759"/>
<name>A0A7L2SVM8_9PASS</name>
<gene>
    <name evidence="2" type="primary">Ubap1l_1</name>
    <name evidence="2" type="ORF">MYSCRO_R01824</name>
</gene>